<evidence type="ECO:0000256" key="1">
    <source>
        <dbReference type="SAM" id="MobiDB-lite"/>
    </source>
</evidence>
<feature type="compositionally biased region" description="Basic and acidic residues" evidence="1">
    <location>
        <begin position="11"/>
        <end position="24"/>
    </location>
</feature>
<feature type="region of interest" description="Disordered" evidence="1">
    <location>
        <begin position="1"/>
        <end position="35"/>
    </location>
</feature>
<gene>
    <name evidence="2" type="ORF">SAMN04244553_3592</name>
</gene>
<evidence type="ECO:0008006" key="4">
    <source>
        <dbReference type="Google" id="ProtNLM"/>
    </source>
</evidence>
<name>A0A285LK53_9NOCA</name>
<dbReference type="OrthoDB" id="5194065at2"/>
<dbReference type="Proteomes" id="UP000219565">
    <property type="component" value="Unassembled WGS sequence"/>
</dbReference>
<dbReference type="RefSeq" id="WP_143861460.1">
    <property type="nucleotide sequence ID" value="NZ_OBEG01000003.1"/>
</dbReference>
<protein>
    <recommendedName>
        <fullName evidence="4">Head-to-tail stopper</fullName>
    </recommendedName>
</protein>
<dbReference type="AlphaFoldDB" id="A0A285LK53"/>
<keyword evidence="3" id="KW-1185">Reference proteome</keyword>
<proteinExistence type="predicted"/>
<accession>A0A285LK53</accession>
<dbReference type="EMBL" id="OBEG01000003">
    <property type="protein sequence ID" value="SNY84056.1"/>
    <property type="molecule type" value="Genomic_DNA"/>
</dbReference>
<sequence>MSFLPTPWTVRYHERTPGGPDPHRNPAIYTPPADQPGTEVPVYGWYTPAIDDPFVAGHPDRVNIDVVLLAPPDFAPTDGSLIDLPAGPAGRFEVSGGVRDYNYGPFGFQPGGLVALRKAVG</sequence>
<organism evidence="2 3">
    <name type="scientific">Nocardia amikacinitolerans</name>
    <dbReference type="NCBI Taxonomy" id="756689"/>
    <lineage>
        <taxon>Bacteria</taxon>
        <taxon>Bacillati</taxon>
        <taxon>Actinomycetota</taxon>
        <taxon>Actinomycetes</taxon>
        <taxon>Mycobacteriales</taxon>
        <taxon>Nocardiaceae</taxon>
        <taxon>Nocardia</taxon>
    </lineage>
</organism>
<evidence type="ECO:0000313" key="3">
    <source>
        <dbReference type="Proteomes" id="UP000219565"/>
    </source>
</evidence>
<evidence type="ECO:0000313" key="2">
    <source>
        <dbReference type="EMBL" id="SNY84056.1"/>
    </source>
</evidence>
<reference evidence="2 3" key="1">
    <citation type="submission" date="2017-09" db="EMBL/GenBank/DDBJ databases">
        <authorList>
            <person name="Ehlers B."/>
            <person name="Leendertz F.H."/>
        </authorList>
    </citation>
    <scope>NUCLEOTIDE SEQUENCE [LARGE SCALE GENOMIC DNA]</scope>
    <source>
        <strain evidence="2 3">DSM 45537</strain>
    </source>
</reference>